<dbReference type="EMBL" id="JAGVWE010000004">
    <property type="protein sequence ID" value="MBS3063151.1"/>
    <property type="molecule type" value="Genomic_DNA"/>
</dbReference>
<name>A0A8T4L8A9_9ARCH</name>
<dbReference type="Pfam" id="PF13649">
    <property type="entry name" value="Methyltransf_25"/>
    <property type="match status" value="1"/>
</dbReference>
<evidence type="ECO:0000313" key="3">
    <source>
        <dbReference type="EMBL" id="MBS3063151.1"/>
    </source>
</evidence>
<dbReference type="InterPro" id="IPR041698">
    <property type="entry name" value="Methyltransf_25"/>
</dbReference>
<feature type="region of interest" description="Disordered" evidence="1">
    <location>
        <begin position="1"/>
        <end position="21"/>
    </location>
</feature>
<organism evidence="3 4">
    <name type="scientific">Candidatus Iainarchaeum sp</name>
    <dbReference type="NCBI Taxonomy" id="3101447"/>
    <lineage>
        <taxon>Archaea</taxon>
        <taxon>Candidatus Iainarchaeota</taxon>
        <taxon>Candidatus Iainarchaeia</taxon>
        <taxon>Candidatus Iainarchaeales</taxon>
        <taxon>Candidatus Iainarchaeaceae</taxon>
        <taxon>Candidatus Iainarchaeum</taxon>
    </lineage>
</organism>
<evidence type="ECO:0000256" key="1">
    <source>
        <dbReference type="SAM" id="MobiDB-lite"/>
    </source>
</evidence>
<dbReference type="Gene3D" id="3.40.50.150">
    <property type="entry name" value="Vaccinia Virus protein VP39"/>
    <property type="match status" value="1"/>
</dbReference>
<protein>
    <submittedName>
        <fullName evidence="3">Class I SAM-dependent methyltransferase</fullName>
    </submittedName>
</protein>
<evidence type="ECO:0000313" key="4">
    <source>
        <dbReference type="Proteomes" id="UP000678237"/>
    </source>
</evidence>
<gene>
    <name evidence="3" type="ORF">J4203_04715</name>
</gene>
<proteinExistence type="predicted"/>
<dbReference type="SUPFAM" id="SSF53335">
    <property type="entry name" value="S-adenosyl-L-methionine-dependent methyltransferases"/>
    <property type="match status" value="1"/>
</dbReference>
<keyword evidence="3" id="KW-0808">Transferase</keyword>
<dbReference type="GO" id="GO:0008168">
    <property type="term" value="F:methyltransferase activity"/>
    <property type="evidence" value="ECO:0007669"/>
    <property type="project" value="UniProtKB-KW"/>
</dbReference>
<accession>A0A8T4L8A9</accession>
<dbReference type="GO" id="GO:0032259">
    <property type="term" value="P:methylation"/>
    <property type="evidence" value="ECO:0007669"/>
    <property type="project" value="UniProtKB-KW"/>
</dbReference>
<dbReference type="InterPro" id="IPR029063">
    <property type="entry name" value="SAM-dependent_MTases_sf"/>
</dbReference>
<dbReference type="AlphaFoldDB" id="A0A8T4L8A9"/>
<dbReference type="Proteomes" id="UP000678237">
    <property type="component" value="Unassembled WGS sequence"/>
</dbReference>
<reference evidence="3" key="1">
    <citation type="submission" date="2021-03" db="EMBL/GenBank/DDBJ databases">
        <authorList>
            <person name="Jaffe A."/>
        </authorList>
    </citation>
    <scope>NUCLEOTIDE SEQUENCE</scope>
    <source>
        <strain evidence="3">RIFCSPLOWO2_01_FULL_58_19</strain>
    </source>
</reference>
<comment type="caution">
    <text evidence="3">The sequence shown here is derived from an EMBL/GenBank/DDBJ whole genome shotgun (WGS) entry which is preliminary data.</text>
</comment>
<keyword evidence="3" id="KW-0489">Methyltransferase</keyword>
<feature type="compositionally biased region" description="Basic residues" evidence="1">
    <location>
        <begin position="1"/>
        <end position="12"/>
    </location>
</feature>
<evidence type="ECO:0000259" key="2">
    <source>
        <dbReference type="Pfam" id="PF13649"/>
    </source>
</evidence>
<reference evidence="3" key="2">
    <citation type="submission" date="2021-05" db="EMBL/GenBank/DDBJ databases">
        <title>Protein family content uncovers lineage relationships and bacterial pathway maintenance mechanisms in DPANN archaea.</title>
        <authorList>
            <person name="Castelle C.J."/>
            <person name="Meheust R."/>
            <person name="Jaffe A.L."/>
            <person name="Seitz K."/>
            <person name="Gong X."/>
            <person name="Baker B.J."/>
            <person name="Banfield J.F."/>
        </authorList>
    </citation>
    <scope>NUCLEOTIDE SEQUENCE</scope>
    <source>
        <strain evidence="3">RIFCSPLOWO2_01_FULL_58_19</strain>
    </source>
</reference>
<sequence length="288" mass="32305">MPKRSNPRRQARQRAEERRGERRAWWEATQAYDAMGRAAPDRTIANLLHGKLIGFVERKLGPEAKNVTAVEVGAGNAPLANQFGFKRVVFVDSSPALLKQLQASMGRAGPGMEFVQADVRNLDVRVDGNNLLILNEVFTHLRPQERGPALERLAARFNRLLLIDHSHDYRFGLTEHYPTGAKRVVPLPIYLPELVRARTKQTERGLARIVPGATVSSKASPMLVSMESLAQKLARRGFQVDAAVIRVREKHRPMQGAGYFALWAAKAKPGERPRIRVKKRFELAVEEA</sequence>
<feature type="domain" description="Methyltransferase" evidence="2">
    <location>
        <begin position="72"/>
        <end position="154"/>
    </location>
</feature>